<accession>A0ABS8WE90</accession>
<proteinExistence type="predicted"/>
<feature type="chain" id="PRO_5045837664" description="Lipoprotein" evidence="1">
    <location>
        <begin position="23"/>
        <end position="288"/>
    </location>
</feature>
<organism evidence="2 3">
    <name type="scientific">Motilimonas cestriensis</name>
    <dbReference type="NCBI Taxonomy" id="2742685"/>
    <lineage>
        <taxon>Bacteria</taxon>
        <taxon>Pseudomonadati</taxon>
        <taxon>Pseudomonadota</taxon>
        <taxon>Gammaproteobacteria</taxon>
        <taxon>Alteromonadales</taxon>
        <taxon>Alteromonadales genera incertae sedis</taxon>
        <taxon>Motilimonas</taxon>
    </lineage>
</organism>
<gene>
    <name evidence="2" type="ORF">K6Y31_17465</name>
</gene>
<evidence type="ECO:0008006" key="4">
    <source>
        <dbReference type="Google" id="ProtNLM"/>
    </source>
</evidence>
<reference evidence="2 3" key="1">
    <citation type="journal article" date="2022" name="Environ. Microbiol. Rep.">
        <title>Eco-phylogenetic analyses reveal divergent evolution of vitamin B12 metabolism in the marine bacterial family 'Psychromonadaceae'.</title>
        <authorList>
            <person name="Jin X."/>
            <person name="Yang Y."/>
            <person name="Cao H."/>
            <person name="Gao B."/>
            <person name="Zhao Z."/>
        </authorList>
    </citation>
    <scope>NUCLEOTIDE SEQUENCE [LARGE SCALE GENOMIC DNA]</scope>
    <source>
        <strain evidence="2 3">MKS20</strain>
    </source>
</reference>
<evidence type="ECO:0000313" key="3">
    <source>
        <dbReference type="Proteomes" id="UP001201273"/>
    </source>
</evidence>
<keyword evidence="1" id="KW-0732">Signal</keyword>
<dbReference type="EMBL" id="JAIMJA010000021">
    <property type="protein sequence ID" value="MCE2596580.1"/>
    <property type="molecule type" value="Genomic_DNA"/>
</dbReference>
<evidence type="ECO:0000256" key="1">
    <source>
        <dbReference type="SAM" id="SignalP"/>
    </source>
</evidence>
<name>A0ABS8WE90_9GAMM</name>
<sequence length="288" mass="30061">MLSINKSLICVALPLATLTACGGGGGGGNDVATSKPTPVVTKATISTTNAKALSKAVLTNGNLSSSSFNLFKQIQGLATSSQARSASGSESCPQTGSMSYSSTSDSNMSVTFHGCEVNDDLSLNGGFDFSMTGQTSAPLVKISYKALNVKMAANTNNNYQALDDTLNGTFSMQFIDTATATFTTEQNLKREENQSGFTTESNNVKLAYANGASLPTAASGSIKHSVHGEVSLAMQEQALLIQGENSTLKIEMQGASYVLSLDEDNNGTFEQRSLATQLGDEALVWKAI</sequence>
<keyword evidence="3" id="KW-1185">Reference proteome</keyword>
<dbReference type="PROSITE" id="PS51257">
    <property type="entry name" value="PROKAR_LIPOPROTEIN"/>
    <property type="match status" value="1"/>
</dbReference>
<feature type="signal peptide" evidence="1">
    <location>
        <begin position="1"/>
        <end position="22"/>
    </location>
</feature>
<dbReference type="Proteomes" id="UP001201273">
    <property type="component" value="Unassembled WGS sequence"/>
</dbReference>
<dbReference type="RefSeq" id="WP_233054217.1">
    <property type="nucleotide sequence ID" value="NZ_JAIMJA010000021.1"/>
</dbReference>
<evidence type="ECO:0000313" key="2">
    <source>
        <dbReference type="EMBL" id="MCE2596580.1"/>
    </source>
</evidence>
<protein>
    <recommendedName>
        <fullName evidence="4">Lipoprotein</fullName>
    </recommendedName>
</protein>
<comment type="caution">
    <text evidence="2">The sequence shown here is derived from an EMBL/GenBank/DDBJ whole genome shotgun (WGS) entry which is preliminary data.</text>
</comment>